<dbReference type="RefSeq" id="XP_015702804.1">
    <property type="nucleotide sequence ID" value="XM_015847579.1"/>
</dbReference>
<gene>
    <name evidence="1" type="ORF">PAAG_12035</name>
</gene>
<organism evidence="1 2">
    <name type="scientific">Paracoccidioides lutzii (strain ATCC MYA-826 / Pb01)</name>
    <name type="common">Paracoccidioides brasiliensis</name>
    <dbReference type="NCBI Taxonomy" id="502779"/>
    <lineage>
        <taxon>Eukaryota</taxon>
        <taxon>Fungi</taxon>
        <taxon>Dikarya</taxon>
        <taxon>Ascomycota</taxon>
        <taxon>Pezizomycotina</taxon>
        <taxon>Eurotiomycetes</taxon>
        <taxon>Eurotiomycetidae</taxon>
        <taxon>Onygenales</taxon>
        <taxon>Ajellomycetaceae</taxon>
        <taxon>Paracoccidioides</taxon>
    </lineage>
</organism>
<evidence type="ECO:0000313" key="2">
    <source>
        <dbReference type="Proteomes" id="UP000002059"/>
    </source>
</evidence>
<dbReference type="VEuPathDB" id="FungiDB:PAAG_12035"/>
<dbReference type="EMBL" id="KN294005">
    <property type="protein sequence ID" value="KGQ01264.1"/>
    <property type="molecule type" value="Genomic_DNA"/>
</dbReference>
<dbReference type="KEGG" id="pbl:PAAG_12035"/>
<reference evidence="1 2" key="1">
    <citation type="journal article" date="2011" name="PLoS Genet.">
        <title>Comparative genomic analysis of human fungal pathogens causing paracoccidioidomycosis.</title>
        <authorList>
            <person name="Desjardins C.A."/>
            <person name="Champion M.D."/>
            <person name="Holder J.W."/>
            <person name="Muszewska A."/>
            <person name="Goldberg J."/>
            <person name="Bailao A.M."/>
            <person name="Brigido M.M."/>
            <person name="Ferreira M.E."/>
            <person name="Garcia A.M."/>
            <person name="Grynberg M."/>
            <person name="Gujja S."/>
            <person name="Heiman D.I."/>
            <person name="Henn M.R."/>
            <person name="Kodira C.D."/>
            <person name="Leon-Narvaez H."/>
            <person name="Longo L.V."/>
            <person name="Ma L.J."/>
            <person name="Malavazi I."/>
            <person name="Matsuo A.L."/>
            <person name="Morais F.V."/>
            <person name="Pereira M."/>
            <person name="Rodriguez-Brito S."/>
            <person name="Sakthikumar S."/>
            <person name="Salem-Izacc S.M."/>
            <person name="Sykes S.M."/>
            <person name="Teixeira M.M."/>
            <person name="Vallejo M.C."/>
            <person name="Walter M.E."/>
            <person name="Yandava C."/>
            <person name="Young S."/>
            <person name="Zeng Q."/>
            <person name="Zucker J."/>
            <person name="Felipe M.S."/>
            <person name="Goldman G.H."/>
            <person name="Haas B.J."/>
            <person name="McEwen J.G."/>
            <person name="Nino-Vega G."/>
            <person name="Puccia R."/>
            <person name="San-Blas G."/>
            <person name="Soares C.M."/>
            <person name="Birren B.W."/>
            <person name="Cuomo C.A."/>
        </authorList>
    </citation>
    <scope>NUCLEOTIDE SEQUENCE [LARGE SCALE GENOMIC DNA]</scope>
    <source>
        <strain evidence="2">ATCC MYA-826 / Pb01</strain>
    </source>
</reference>
<proteinExistence type="predicted"/>
<dbReference type="Proteomes" id="UP000002059">
    <property type="component" value="Partially assembled WGS sequence"/>
</dbReference>
<dbReference type="HOGENOM" id="CLU_2146619_0_0_1"/>
<dbReference type="GeneID" id="26970824"/>
<protein>
    <submittedName>
        <fullName evidence="1">Uncharacterized protein</fullName>
    </submittedName>
</protein>
<keyword evidence="2" id="KW-1185">Reference proteome</keyword>
<dbReference type="AlphaFoldDB" id="A0A0A2VK50"/>
<name>A0A0A2VK50_PARBA</name>
<evidence type="ECO:0000313" key="1">
    <source>
        <dbReference type="EMBL" id="KGQ01264.1"/>
    </source>
</evidence>
<accession>A0A0A2VK50</accession>
<sequence length="112" mass="13271">MNRYFPYIYWKLKYKPISGRTICAHFEAYNQSTFSMLYFVLDDHLNFERALQEKLLVFEKGGVLGQRTHLYTNSNTGQTIHDGTTVKTTLLYAKPKRYRSVVEFRGKFEVDE</sequence>